<feature type="domain" description="Calcineurin-like phosphoesterase" evidence="11">
    <location>
        <begin position="72"/>
        <end position="198"/>
    </location>
</feature>
<dbReference type="RefSeq" id="XP_022255101.1">
    <property type="nucleotide sequence ID" value="XM_022399393.1"/>
</dbReference>
<keyword evidence="6" id="KW-0378">Hydrolase</keyword>
<proteinExistence type="inferred from homology"/>
<sequence>MKVFWTMAENKNPVGWFSRWSVVGKFCLLLICLLFICEVLIYYIVLLQCSWPTLDPLSTDSGIPPGQSHTPLRVMLLADTHLLGSKNGHWFDKLRREWQMYRAFQTALTIFSPHFIFVGDVFDEGLWCSDKEFTYYVNRYNSLFYTSEKTRRFVVVGNHDIGFHYSVSKHHKERFERAFNVSSVHFVVIQGNIFIMLNSMTMEGDGCSLCQEAEDQLRGVAHFLRCTKIIKLLNPRVMFSGHTHHGCFSQHWEGIPEWTLPSFSWRNKKNPSFMLGIFTPNNYSLRKCYMPVENTVFMLYFVGGSLIVVWLIMKVRRQWFCFLHTRTLKEKR</sequence>
<evidence type="ECO:0000259" key="11">
    <source>
        <dbReference type="Pfam" id="PF00149"/>
    </source>
</evidence>
<keyword evidence="8 10" id="KW-0472">Membrane</keyword>
<evidence type="ECO:0000256" key="4">
    <source>
        <dbReference type="ARBA" id="ARBA00022692"/>
    </source>
</evidence>
<keyword evidence="7 10" id="KW-1133">Transmembrane helix</keyword>
<keyword evidence="12" id="KW-1185">Reference proteome</keyword>
<dbReference type="GeneID" id="106470758"/>
<dbReference type="InterPro" id="IPR004843">
    <property type="entry name" value="Calcineurin-like_PHP"/>
</dbReference>
<keyword evidence="5" id="KW-0479">Metal-binding</keyword>
<dbReference type="PANTHER" id="PTHR13315">
    <property type="entry name" value="METALLO PHOSPHOESTERASE RELATED"/>
    <property type="match status" value="1"/>
</dbReference>
<comment type="similarity">
    <text evidence="3">Belongs to the metallophosphoesterase superfamily. MPPE1 family.</text>
</comment>
<comment type="subcellular location">
    <subcellularLocation>
        <location evidence="2">Membrane</location>
        <topology evidence="2">Multi-pass membrane protein</topology>
    </subcellularLocation>
</comment>
<evidence type="ECO:0000256" key="10">
    <source>
        <dbReference type="SAM" id="Phobius"/>
    </source>
</evidence>
<dbReference type="SUPFAM" id="SSF56300">
    <property type="entry name" value="Metallo-dependent phosphatases"/>
    <property type="match status" value="1"/>
</dbReference>
<evidence type="ECO:0000256" key="1">
    <source>
        <dbReference type="ARBA" id="ARBA00001936"/>
    </source>
</evidence>
<protein>
    <submittedName>
        <fullName evidence="13">Metallophosphoesterase 1-like</fullName>
    </submittedName>
</protein>
<dbReference type="InterPro" id="IPR029052">
    <property type="entry name" value="Metallo-depent_PP-like"/>
</dbReference>
<feature type="transmembrane region" description="Helical" evidence="10">
    <location>
        <begin position="20"/>
        <end position="45"/>
    </location>
</feature>
<evidence type="ECO:0000256" key="3">
    <source>
        <dbReference type="ARBA" id="ARBA00008895"/>
    </source>
</evidence>
<evidence type="ECO:0000256" key="2">
    <source>
        <dbReference type="ARBA" id="ARBA00004141"/>
    </source>
</evidence>
<name>A0ABM1TGU5_LIMPO</name>
<evidence type="ECO:0000256" key="5">
    <source>
        <dbReference type="ARBA" id="ARBA00022723"/>
    </source>
</evidence>
<evidence type="ECO:0000313" key="12">
    <source>
        <dbReference type="Proteomes" id="UP000694941"/>
    </source>
</evidence>
<keyword evidence="4 10" id="KW-0812">Transmembrane</keyword>
<dbReference type="PANTHER" id="PTHR13315:SF0">
    <property type="entry name" value="METALLOPHOSPHOESTERASE 1"/>
    <property type="match status" value="1"/>
</dbReference>
<dbReference type="Pfam" id="PF00149">
    <property type="entry name" value="Metallophos"/>
    <property type="match status" value="1"/>
</dbReference>
<evidence type="ECO:0000256" key="8">
    <source>
        <dbReference type="ARBA" id="ARBA00023136"/>
    </source>
</evidence>
<keyword evidence="9" id="KW-0464">Manganese</keyword>
<feature type="transmembrane region" description="Helical" evidence="10">
    <location>
        <begin position="295"/>
        <end position="313"/>
    </location>
</feature>
<accession>A0ABM1TGU5</accession>
<gene>
    <name evidence="13" type="primary">LOC106470758</name>
</gene>
<evidence type="ECO:0000313" key="13">
    <source>
        <dbReference type="RefSeq" id="XP_022255101.1"/>
    </source>
</evidence>
<evidence type="ECO:0000256" key="9">
    <source>
        <dbReference type="ARBA" id="ARBA00023211"/>
    </source>
</evidence>
<organism evidence="12 13">
    <name type="scientific">Limulus polyphemus</name>
    <name type="common">Atlantic horseshoe crab</name>
    <dbReference type="NCBI Taxonomy" id="6850"/>
    <lineage>
        <taxon>Eukaryota</taxon>
        <taxon>Metazoa</taxon>
        <taxon>Ecdysozoa</taxon>
        <taxon>Arthropoda</taxon>
        <taxon>Chelicerata</taxon>
        <taxon>Merostomata</taxon>
        <taxon>Xiphosura</taxon>
        <taxon>Limulidae</taxon>
        <taxon>Limulus</taxon>
    </lineage>
</organism>
<dbReference type="Gene3D" id="3.60.21.10">
    <property type="match status" value="1"/>
</dbReference>
<comment type="cofactor">
    <cofactor evidence="1">
        <name>Mn(2+)</name>
        <dbReference type="ChEBI" id="CHEBI:29035"/>
    </cofactor>
</comment>
<dbReference type="InterPro" id="IPR033308">
    <property type="entry name" value="PGAP5/Cdc1/Ted1"/>
</dbReference>
<dbReference type="Proteomes" id="UP000694941">
    <property type="component" value="Unplaced"/>
</dbReference>
<evidence type="ECO:0000256" key="7">
    <source>
        <dbReference type="ARBA" id="ARBA00022989"/>
    </source>
</evidence>
<reference evidence="13" key="1">
    <citation type="submission" date="2025-08" db="UniProtKB">
        <authorList>
            <consortium name="RefSeq"/>
        </authorList>
    </citation>
    <scope>IDENTIFICATION</scope>
    <source>
        <tissue evidence="13">Muscle</tissue>
    </source>
</reference>
<evidence type="ECO:0000256" key="6">
    <source>
        <dbReference type="ARBA" id="ARBA00022801"/>
    </source>
</evidence>